<feature type="transmembrane region" description="Helical" evidence="1">
    <location>
        <begin position="108"/>
        <end position="124"/>
    </location>
</feature>
<reference evidence="2 3" key="1">
    <citation type="journal article" date="2015" name="Nature">
        <title>rRNA introns, odd ribosomes, and small enigmatic genomes across a large radiation of phyla.</title>
        <authorList>
            <person name="Brown C.T."/>
            <person name="Hug L.A."/>
            <person name="Thomas B.C."/>
            <person name="Sharon I."/>
            <person name="Castelle C.J."/>
            <person name="Singh A."/>
            <person name="Wilkins M.J."/>
            <person name="Williams K.H."/>
            <person name="Banfield J.F."/>
        </authorList>
    </citation>
    <scope>NUCLEOTIDE SEQUENCE [LARGE SCALE GENOMIC DNA]</scope>
</reference>
<keyword evidence="1" id="KW-0472">Membrane</keyword>
<comment type="caution">
    <text evidence="2">The sequence shown here is derived from an EMBL/GenBank/DDBJ whole genome shotgun (WGS) entry which is preliminary data.</text>
</comment>
<proteinExistence type="predicted"/>
<evidence type="ECO:0000313" key="3">
    <source>
        <dbReference type="Proteomes" id="UP000034516"/>
    </source>
</evidence>
<evidence type="ECO:0008006" key="4">
    <source>
        <dbReference type="Google" id="ProtNLM"/>
    </source>
</evidence>
<feature type="transmembrane region" description="Helical" evidence="1">
    <location>
        <begin position="269"/>
        <end position="286"/>
    </location>
</feature>
<evidence type="ECO:0000313" key="2">
    <source>
        <dbReference type="EMBL" id="KKS39600.1"/>
    </source>
</evidence>
<keyword evidence="1" id="KW-0812">Transmembrane</keyword>
<keyword evidence="1" id="KW-1133">Transmembrane helix</keyword>
<feature type="transmembrane region" description="Helical" evidence="1">
    <location>
        <begin position="130"/>
        <end position="146"/>
    </location>
</feature>
<feature type="transmembrane region" description="Helical" evidence="1">
    <location>
        <begin position="345"/>
        <end position="366"/>
    </location>
</feature>
<feature type="transmembrane region" description="Helical" evidence="1">
    <location>
        <begin position="320"/>
        <end position="338"/>
    </location>
</feature>
<gene>
    <name evidence="2" type="ORF">UV02_C0062G0004</name>
</gene>
<name>A0A0G0YSK2_9BACT</name>
<sequence>MIRKSWIEKYEVLILIVLGLIVLRMPSLFEPYWYGDEGIYLTLGMALRKGLVFYRDIHDNKPPLLYLVAALAQTQFWFRFMLLWWHAATTVVVYKLAELIFSGVKNKATVILTTVIFVALTLFFEGNIANGEIFMILPVTVGMLIINQKSKIKNQKYISNIKYFVVGLMFAVGFLFKVPVGFDFLAAVVFLIIGEIRGIREMWKKIWSRELWLMAAGFAMPILISVVYYTKQGAFEPYVRSALMQNIGYLQSWKTGNHSSGGFAMGSGLAQRGMGLILATAAIWWAGKRLGVDRQSQFAGLWFLYSLFGALLPSRPYPHYLIQVAVPAAILTSMVIYGKQTATRVGLLGLGAAGMMTYFSIGFWSYPILPYYQNFLDFTLMKKTRDDYFSYFGNRVLDNYKLAGYLRIATDEGDRIFVWGDEPFIYPLAERLPAGRYTTAYHVADFNGYVETIEAIDKTRPAAIIKYLTEDRIFPELDRELGDFYIKGPQFGEAVVYHRIKDRDRESR</sequence>
<feature type="transmembrane region" description="Helical" evidence="1">
    <location>
        <begin position="298"/>
        <end position="314"/>
    </location>
</feature>
<evidence type="ECO:0000256" key="1">
    <source>
        <dbReference type="SAM" id="Phobius"/>
    </source>
</evidence>
<accession>A0A0G0YSK2</accession>
<dbReference type="Proteomes" id="UP000034516">
    <property type="component" value="Unassembled WGS sequence"/>
</dbReference>
<feature type="transmembrane region" description="Helical" evidence="1">
    <location>
        <begin position="211"/>
        <end position="230"/>
    </location>
</feature>
<dbReference type="EMBL" id="LCCW01000062">
    <property type="protein sequence ID" value="KKS39600.1"/>
    <property type="molecule type" value="Genomic_DNA"/>
</dbReference>
<feature type="transmembrane region" description="Helical" evidence="1">
    <location>
        <begin position="182"/>
        <end position="199"/>
    </location>
</feature>
<organism evidence="2 3">
    <name type="scientific">Candidatus Kuenenbacteria bacterium GW2011_GWA2_42_15</name>
    <dbReference type="NCBI Taxonomy" id="1618677"/>
    <lineage>
        <taxon>Bacteria</taxon>
        <taxon>Candidatus Kueneniibacteriota</taxon>
    </lineage>
</organism>
<protein>
    <recommendedName>
        <fullName evidence="4">Glycosyltransferase RgtA/B/C/D-like domain-containing protein</fullName>
    </recommendedName>
</protein>
<dbReference type="AlphaFoldDB" id="A0A0G0YSK2"/>
<feature type="transmembrane region" description="Helical" evidence="1">
    <location>
        <begin position="158"/>
        <end position="176"/>
    </location>
</feature>
<feature type="transmembrane region" description="Helical" evidence="1">
    <location>
        <begin position="12"/>
        <end position="34"/>
    </location>
</feature>